<comment type="caution">
    <text evidence="2">The sequence shown here is derived from an EMBL/GenBank/DDBJ whole genome shotgun (WGS) entry which is preliminary data.</text>
</comment>
<dbReference type="EMBL" id="BAABHM010000045">
    <property type="protein sequence ID" value="GAA4726872.1"/>
    <property type="molecule type" value="Genomic_DNA"/>
</dbReference>
<evidence type="ECO:0000313" key="2">
    <source>
        <dbReference type="EMBL" id="GAA4726872.1"/>
    </source>
</evidence>
<dbReference type="Pfam" id="PF13276">
    <property type="entry name" value="HTH_21"/>
    <property type="match status" value="1"/>
</dbReference>
<dbReference type="InterPro" id="IPR025948">
    <property type="entry name" value="HTH-like_dom"/>
</dbReference>
<protein>
    <recommendedName>
        <fullName evidence="1">HTH-like domain-containing protein</fullName>
    </recommendedName>
</protein>
<accession>A0ABP8YD22</accession>
<evidence type="ECO:0000313" key="3">
    <source>
        <dbReference type="Proteomes" id="UP001500843"/>
    </source>
</evidence>
<name>A0ABP8YD22_9MICO</name>
<reference evidence="3" key="1">
    <citation type="journal article" date="2019" name="Int. J. Syst. Evol. Microbiol.">
        <title>The Global Catalogue of Microorganisms (GCM) 10K type strain sequencing project: providing services to taxonomists for standard genome sequencing and annotation.</title>
        <authorList>
            <consortium name="The Broad Institute Genomics Platform"/>
            <consortium name="The Broad Institute Genome Sequencing Center for Infectious Disease"/>
            <person name="Wu L."/>
            <person name="Ma J."/>
        </authorList>
    </citation>
    <scope>NUCLEOTIDE SEQUENCE [LARGE SCALE GENOMIC DNA]</scope>
    <source>
        <strain evidence="3">JCM 17975</strain>
    </source>
</reference>
<organism evidence="2 3">
    <name type="scientific">Promicromonospora umidemergens</name>
    <dbReference type="NCBI Taxonomy" id="629679"/>
    <lineage>
        <taxon>Bacteria</taxon>
        <taxon>Bacillati</taxon>
        <taxon>Actinomycetota</taxon>
        <taxon>Actinomycetes</taxon>
        <taxon>Micrococcales</taxon>
        <taxon>Promicromonosporaceae</taxon>
        <taxon>Promicromonospora</taxon>
    </lineage>
</organism>
<evidence type="ECO:0000259" key="1">
    <source>
        <dbReference type="Pfam" id="PF13276"/>
    </source>
</evidence>
<dbReference type="Proteomes" id="UP001500843">
    <property type="component" value="Unassembled WGS sequence"/>
</dbReference>
<keyword evidence="3" id="KW-1185">Reference proteome</keyword>
<proteinExistence type="predicted"/>
<gene>
    <name evidence="2" type="ORF">GCM10023198_59960</name>
</gene>
<sequence length="76" mass="8728">MLTEHGVKIAPSGYYAFKKRPTSARAVADAELVVQIERVFWDRNLGRGISGARKIWRLLRREGITVARCTVERLMR</sequence>
<feature type="domain" description="HTH-like" evidence="1">
    <location>
        <begin position="30"/>
        <end position="76"/>
    </location>
</feature>